<dbReference type="OrthoDB" id="544257at2"/>
<dbReference type="EnsemblBacteria" id="AAP99841">
    <property type="protein sequence ID" value="AAP99841"/>
    <property type="gene ID" value="Pro_0797"/>
</dbReference>
<organism evidence="1 2">
    <name type="scientific">Prochlorococcus marinus (strain SARG / CCMP1375 / SS120)</name>
    <dbReference type="NCBI Taxonomy" id="167539"/>
    <lineage>
        <taxon>Bacteria</taxon>
        <taxon>Bacillati</taxon>
        <taxon>Cyanobacteriota</taxon>
        <taxon>Cyanophyceae</taxon>
        <taxon>Synechococcales</taxon>
        <taxon>Prochlorococcaceae</taxon>
        <taxon>Prochlorococcus</taxon>
    </lineage>
</organism>
<name>Q7VCE3_PROMA</name>
<dbReference type="eggNOG" id="ENOG502Z8DA">
    <property type="taxonomic scope" value="Bacteria"/>
</dbReference>
<accession>Q7VCE3</accession>
<dbReference type="KEGG" id="pma:Pro_0797"/>
<dbReference type="EMBL" id="AE017126">
    <property type="protein sequence ID" value="AAP99841.1"/>
    <property type="molecule type" value="Genomic_DNA"/>
</dbReference>
<dbReference type="PATRIC" id="fig|167539.5.peg.844"/>
<dbReference type="RefSeq" id="WP_011124949.1">
    <property type="nucleotide sequence ID" value="NC_005042.1"/>
</dbReference>
<dbReference type="AlphaFoldDB" id="Q7VCE3"/>
<dbReference type="Proteomes" id="UP000001420">
    <property type="component" value="Chromosome"/>
</dbReference>
<evidence type="ECO:0000313" key="1">
    <source>
        <dbReference type="EMBL" id="AAP99841.1"/>
    </source>
</evidence>
<gene>
    <name evidence="1" type="ordered locus">Pro_0797</name>
</gene>
<sequence>MNNDFFVNSKSKASIASRLRQLKEGKVGFYSIGLYPASLAYNCAMHTKVDNLLLAPRPGRELLGAFSDQLKSELNPECVKKMYKMSLFRIGSRTSTYQLTDLLEKCELVILSANSNHIENDLNQACELRERLGRQNVVLACFVGSFTYDENTKLISLLCQKYSNLAFFSGFHRHGALRNKLDSFTANFCHPDPFISLIGARLLDRLSPNIQVSAGVHNVEGQYIKAAKNISSIFAGFGHTFHQNNPGLLPTILTLLLNQCLDQAATVSMSRDDRDKFYSESFLPLTEIGYGVQCIEAALSKKGKLQKVRDHTFTQLTAMIADVKGSMMLPVSGEPTRNFQVGQILARNMYKLKRCPLDIQELIGWCEKEGLPLGALEGINSLQYWPQIIKKYSIPFHDTSMINLLYMSIFATDEIKVHIFKIMTNSRELTKFCQESVLPDSSLKMNELLNNIDINEVLDFITTSLSSNKLDQVKLENVLEVIMNRTSNSPFYKSSYEEIKYIFNTILYDL</sequence>
<dbReference type="STRING" id="167539.Pro_0797"/>
<evidence type="ECO:0000313" key="2">
    <source>
        <dbReference type="Proteomes" id="UP000001420"/>
    </source>
</evidence>
<protein>
    <submittedName>
        <fullName evidence="1">Uncharacterized protein</fullName>
    </submittedName>
</protein>
<proteinExistence type="predicted"/>
<dbReference type="HOGENOM" id="CLU_542743_0_0_3"/>
<keyword evidence="2" id="KW-1185">Reference proteome</keyword>
<reference evidence="1 2" key="1">
    <citation type="journal article" date="2003" name="Proc. Natl. Acad. Sci. U.S.A.">
        <title>Genome sequence of the cyanobacterium Prochlorococcus marinus SS120, a nearly minimal oxyphototrophic genome.</title>
        <authorList>
            <person name="Dufresne A."/>
            <person name="Salanoubat M."/>
            <person name="Partensky F."/>
            <person name="Artiguenave F."/>
            <person name="Axmann I.M."/>
            <person name="Barbe V."/>
            <person name="Duprat S."/>
            <person name="Galperin M.Y."/>
            <person name="Koonin E.V."/>
            <person name="Le Gall F."/>
            <person name="Makarova K.S."/>
            <person name="Ostrowski M."/>
            <person name="Oztas S."/>
            <person name="Robert C."/>
            <person name="Rogozin I.B."/>
            <person name="Scanlan D.J."/>
            <person name="Tandeau de Marsac N."/>
            <person name="Weissenbach J."/>
            <person name="Wincker P."/>
            <person name="Wolf Y.I."/>
            <person name="Hess W.R."/>
        </authorList>
    </citation>
    <scope>NUCLEOTIDE SEQUENCE [LARGE SCALE GENOMIC DNA]</scope>
    <source>
        <strain evidence="2">SARG / CCMP1375 / SS120</strain>
    </source>
</reference>